<dbReference type="EMBL" id="CP006670">
    <property type="protein sequence ID" value="EHR77565.1"/>
    <property type="molecule type" value="Genomic_DNA"/>
</dbReference>
<dbReference type="AlphaFoldDB" id="H3ZR96"/>
<reference evidence="1 2" key="1">
    <citation type="journal article" date="2012" name="J. Bacteriol.">
        <title>Genome sequence of the model hyperthermophilic archaeon Thermococcus litoralis NS-C.</title>
        <authorList>
            <person name="Gardner A.F."/>
            <person name="Kumar S."/>
            <person name="Perler F.B."/>
        </authorList>
    </citation>
    <scope>NUCLEOTIDE SEQUENCE [LARGE SCALE GENOMIC DNA]</scope>
    <source>
        <strain evidence="2">ATCC 51850 / DSM 5473 / JCM 8560 / NS-C</strain>
    </source>
</reference>
<keyword evidence="2" id="KW-1185">Reference proteome</keyword>
<dbReference type="STRING" id="523849.OCC_10689"/>
<gene>
    <name evidence="1" type="ORF">OCC_10689</name>
</gene>
<dbReference type="KEGG" id="tlt:OCC_10689"/>
<name>H3ZR96_THELN</name>
<dbReference type="HOGENOM" id="CLU_1736508_0_0_2"/>
<protein>
    <submittedName>
        <fullName evidence="1">Uncharacterized protein</fullName>
    </submittedName>
</protein>
<sequence length="150" mass="17943">MEKSWKKRLRKELLKETEKFGSVLELTAKGLGVDFKNNVKNKNYIEFGAGSRIVTFKLWDWNQLIKVQVNFVEKLFFGPKLVMARTLIDNAEITDEEIAYFKDFLKFYTPVKVLAYSKEEILREKVRQFLQDAHRNFLTFMMFLCLKRRD</sequence>
<dbReference type="PaxDb" id="523849-OCC_10689"/>
<evidence type="ECO:0000313" key="2">
    <source>
        <dbReference type="Proteomes" id="UP000015502"/>
    </source>
</evidence>
<organism evidence="1 2">
    <name type="scientific">Thermococcus litoralis (strain ATCC 51850 / DSM 5473 / JCM 8560 / NS-C)</name>
    <dbReference type="NCBI Taxonomy" id="523849"/>
    <lineage>
        <taxon>Archaea</taxon>
        <taxon>Methanobacteriati</taxon>
        <taxon>Methanobacteriota</taxon>
        <taxon>Thermococci</taxon>
        <taxon>Thermococcales</taxon>
        <taxon>Thermococcaceae</taxon>
        <taxon>Thermococcus</taxon>
    </lineage>
</organism>
<dbReference type="Proteomes" id="UP000015502">
    <property type="component" value="Chromosome"/>
</dbReference>
<proteinExistence type="predicted"/>
<evidence type="ECO:0000313" key="1">
    <source>
        <dbReference type="EMBL" id="EHR77565.1"/>
    </source>
</evidence>
<accession>H3ZR96</accession>